<evidence type="ECO:0000256" key="1">
    <source>
        <dbReference type="SAM" id="Phobius"/>
    </source>
</evidence>
<dbReference type="RefSeq" id="WP_379559110.1">
    <property type="nucleotide sequence ID" value="NZ_JBHTJS010000051.1"/>
</dbReference>
<keyword evidence="1" id="KW-0472">Membrane</keyword>
<organism evidence="2 3">
    <name type="scientific">Oceanisphaera ostreae</name>
    <dbReference type="NCBI Taxonomy" id="914151"/>
    <lineage>
        <taxon>Bacteria</taxon>
        <taxon>Pseudomonadati</taxon>
        <taxon>Pseudomonadota</taxon>
        <taxon>Gammaproteobacteria</taxon>
        <taxon>Aeromonadales</taxon>
        <taxon>Aeromonadaceae</taxon>
        <taxon>Oceanisphaera</taxon>
    </lineage>
</organism>
<sequence>MLKFLPCIMQAQSRHASINPLNLGTWLVSTGRLFMAALGVIPFLHLFVTRLIVTPLATTWL</sequence>
<evidence type="ECO:0008006" key="4">
    <source>
        <dbReference type="Google" id="ProtNLM"/>
    </source>
</evidence>
<reference evidence="3" key="1">
    <citation type="journal article" date="2019" name="Int. J. Syst. Evol. Microbiol.">
        <title>The Global Catalogue of Microorganisms (GCM) 10K type strain sequencing project: providing services to taxonomists for standard genome sequencing and annotation.</title>
        <authorList>
            <consortium name="The Broad Institute Genomics Platform"/>
            <consortium name="The Broad Institute Genome Sequencing Center for Infectious Disease"/>
            <person name="Wu L."/>
            <person name="Ma J."/>
        </authorList>
    </citation>
    <scope>NUCLEOTIDE SEQUENCE [LARGE SCALE GENOMIC DNA]</scope>
    <source>
        <strain evidence="3">CCUG 60525</strain>
    </source>
</reference>
<evidence type="ECO:0000313" key="2">
    <source>
        <dbReference type="EMBL" id="MFD1009123.1"/>
    </source>
</evidence>
<accession>A0ABW3KIU6</accession>
<feature type="transmembrane region" description="Helical" evidence="1">
    <location>
        <begin position="32"/>
        <end position="53"/>
    </location>
</feature>
<keyword evidence="1" id="KW-0812">Transmembrane</keyword>
<protein>
    <recommendedName>
        <fullName evidence="4">Flagellar biosynthetic protein FliR</fullName>
    </recommendedName>
</protein>
<keyword evidence="1" id="KW-1133">Transmembrane helix</keyword>
<gene>
    <name evidence="2" type="ORF">ACFQ1C_13305</name>
</gene>
<name>A0ABW3KIU6_9GAMM</name>
<comment type="caution">
    <text evidence="2">The sequence shown here is derived from an EMBL/GenBank/DDBJ whole genome shotgun (WGS) entry which is preliminary data.</text>
</comment>
<evidence type="ECO:0000313" key="3">
    <source>
        <dbReference type="Proteomes" id="UP001597048"/>
    </source>
</evidence>
<dbReference type="EMBL" id="JBHTJS010000051">
    <property type="protein sequence ID" value="MFD1009123.1"/>
    <property type="molecule type" value="Genomic_DNA"/>
</dbReference>
<dbReference type="Proteomes" id="UP001597048">
    <property type="component" value="Unassembled WGS sequence"/>
</dbReference>
<proteinExistence type="predicted"/>
<keyword evidence="3" id="KW-1185">Reference proteome</keyword>